<keyword evidence="2" id="KW-0812">Transmembrane</keyword>
<name>A0ABR9B0P0_9BACL</name>
<reference evidence="4 5" key="1">
    <citation type="submission" date="2020-09" db="EMBL/GenBank/DDBJ databases">
        <title>Paenibacillus sp. CAU 1523 isolated from sand of Haeundae Beach.</title>
        <authorList>
            <person name="Kim W."/>
        </authorList>
    </citation>
    <scope>NUCLEOTIDE SEQUENCE [LARGE SCALE GENOMIC DNA]</scope>
    <source>
        <strain evidence="4 5">CAU 1523</strain>
    </source>
</reference>
<feature type="domain" description="Tape measure protein N-terminal" evidence="3">
    <location>
        <begin position="103"/>
        <end position="286"/>
    </location>
</feature>
<dbReference type="RefSeq" id="WP_192026289.1">
    <property type="nucleotide sequence ID" value="NZ_JACYTN010000017.1"/>
</dbReference>
<dbReference type="Pfam" id="PF20155">
    <property type="entry name" value="TMP_3"/>
    <property type="match status" value="1"/>
</dbReference>
<feature type="region of interest" description="Disordered" evidence="1">
    <location>
        <begin position="558"/>
        <end position="581"/>
    </location>
</feature>
<evidence type="ECO:0000256" key="2">
    <source>
        <dbReference type="SAM" id="Phobius"/>
    </source>
</evidence>
<evidence type="ECO:0000313" key="5">
    <source>
        <dbReference type="Proteomes" id="UP000634529"/>
    </source>
</evidence>
<feature type="compositionally biased region" description="Basic and acidic residues" evidence="1">
    <location>
        <begin position="560"/>
        <end position="572"/>
    </location>
</feature>
<feature type="transmembrane region" description="Helical" evidence="2">
    <location>
        <begin position="397"/>
        <end position="416"/>
    </location>
</feature>
<dbReference type="Proteomes" id="UP000634529">
    <property type="component" value="Unassembled WGS sequence"/>
</dbReference>
<feature type="transmembrane region" description="Helical" evidence="2">
    <location>
        <begin position="340"/>
        <end position="359"/>
    </location>
</feature>
<comment type="caution">
    <text evidence="4">The sequence shown here is derived from an EMBL/GenBank/DDBJ whole genome shotgun (WGS) entry which is preliminary data.</text>
</comment>
<dbReference type="NCBIfam" id="TIGR02675">
    <property type="entry name" value="tape_meas_nterm"/>
    <property type="match status" value="1"/>
</dbReference>
<protein>
    <submittedName>
        <fullName evidence="4">Tape measure protein</fullName>
    </submittedName>
</protein>
<evidence type="ECO:0000313" key="4">
    <source>
        <dbReference type="EMBL" id="MBD8499967.1"/>
    </source>
</evidence>
<dbReference type="InterPro" id="IPR013491">
    <property type="entry name" value="Tape_meas_N"/>
</dbReference>
<keyword evidence="2" id="KW-0472">Membrane</keyword>
<feature type="transmembrane region" description="Helical" evidence="2">
    <location>
        <begin position="303"/>
        <end position="328"/>
    </location>
</feature>
<gene>
    <name evidence="4" type="ORF">IFO66_16855</name>
</gene>
<feature type="transmembrane region" description="Helical" evidence="2">
    <location>
        <begin position="422"/>
        <end position="441"/>
    </location>
</feature>
<dbReference type="EMBL" id="JACYTN010000017">
    <property type="protein sequence ID" value="MBD8499967.1"/>
    <property type="molecule type" value="Genomic_DNA"/>
</dbReference>
<keyword evidence="2" id="KW-1133">Transmembrane helix</keyword>
<proteinExistence type="predicted"/>
<evidence type="ECO:0000256" key="1">
    <source>
        <dbReference type="SAM" id="MobiDB-lite"/>
    </source>
</evidence>
<sequence length="664" mass="70711">MSVVAATLAIRDNFSNTLNRAAQGTQRVIRSMQVLQTQSARTSPARMFTGTSSAISGASQRLDVLNKKQREAAKNAEQVKSAWSGVRGVMVAAVAGLATGAGSAMQAVDSYTNNNARLNGIKDEKKPDENLQKMVFGAAQRSGTGYSDMVGTVSKLALSAGGSFNGNNEIVAFSELMQKSFAVNGASAAEQQAGMDQVTQAMASGKLEGAGFESMMASAPMMVQAIADFTGKSTEELKKLSAEGLISADLMKSALLAASDEIEAKFEALPRTFEGTWTRIKNFAAMSFAGVMQSISNFLNSDIGSAMVTGIMVAIATIASGVEGLINLISTIASFVESNWAIIGPILTVAAVMAITYLISLIWAWGAAAISMLWAWGSAALINGFRAFAAFMLANWPILLIGAAIGILIVILNNMGVTFDQVLGFIGGALFGLYAFFYNIVIQVWNIWSSFAEFFANVFNHPVYSIKRLFVNLANTVLDIVKEIAGAIDAVFGSNLASSVTGLQKTMDDWLGEMPEGYKVTQKLETKSITEYSSKGYQAGSDMAKGMQNKIKEISSQFDGKAKEENGVDKGPSKGSGAGMIPNVGKVGEVGQINSEVNIGEEDLQMMKDVAEMRYVQNFVTMTPTIAMNANISEKVDVNYVMAEMERLLNNELAMSAEGVYPKA</sequence>
<evidence type="ECO:0000259" key="3">
    <source>
        <dbReference type="Pfam" id="PF20155"/>
    </source>
</evidence>
<accession>A0ABR9B0P0</accession>
<organism evidence="4 5">
    <name type="scientific">Paenibacillus arenosi</name>
    <dbReference type="NCBI Taxonomy" id="2774142"/>
    <lineage>
        <taxon>Bacteria</taxon>
        <taxon>Bacillati</taxon>
        <taxon>Bacillota</taxon>
        <taxon>Bacilli</taxon>
        <taxon>Bacillales</taxon>
        <taxon>Paenibacillaceae</taxon>
        <taxon>Paenibacillus</taxon>
    </lineage>
</organism>
<keyword evidence="5" id="KW-1185">Reference proteome</keyword>